<reference evidence="1" key="1">
    <citation type="submission" date="2021-07" db="EMBL/GenBank/DDBJ databases">
        <title>Shewanella sp. YLB-07 whole genome sequence.</title>
        <authorList>
            <person name="Yu L."/>
        </authorList>
    </citation>
    <scope>NUCLEOTIDE SEQUENCE</scope>
    <source>
        <strain evidence="1">YLB-08</strain>
    </source>
</reference>
<evidence type="ECO:0000313" key="2">
    <source>
        <dbReference type="Proteomes" id="UP000316416"/>
    </source>
</evidence>
<keyword evidence="2" id="KW-1185">Reference proteome</keyword>
<accession>A0ABX6VFU5</accession>
<dbReference type="InterPro" id="IPR036654">
    <property type="entry name" value="DNA_pol_III_psi_sf"/>
</dbReference>
<dbReference type="SUPFAM" id="SSF102220">
    <property type="entry name" value="DNA polymerase III psi subunit"/>
    <property type="match status" value="1"/>
</dbReference>
<organism evidence="1 2">
    <name type="scientific">Shewanella eurypsychrophilus</name>
    <dbReference type="NCBI Taxonomy" id="2593656"/>
    <lineage>
        <taxon>Bacteria</taxon>
        <taxon>Pseudomonadati</taxon>
        <taxon>Pseudomonadota</taxon>
        <taxon>Gammaproteobacteria</taxon>
        <taxon>Alteromonadales</taxon>
        <taxon>Shewanellaceae</taxon>
        <taxon>Shewanella</taxon>
    </lineage>
</organism>
<proteinExistence type="predicted"/>
<sequence length="122" mass="13390">MDKSAYLDAMGITRWIGADKVVSAYTILVDKFDANLEVHPLIGAVLASADCLPTHCSISDSVSGSNTQVLWDMRRLKRPSVDSKFSSSPIAQLANSADDKRKLWHELSCYIDSVGNDKTDEN</sequence>
<name>A0ABX6VFU5_9GAMM</name>
<protein>
    <recommendedName>
        <fullName evidence="3">DNA polymerase III subunit psi</fullName>
    </recommendedName>
</protein>
<evidence type="ECO:0000313" key="1">
    <source>
        <dbReference type="EMBL" id="QPG59248.1"/>
    </source>
</evidence>
<dbReference type="RefSeq" id="WP_142870608.1">
    <property type="nucleotide sequence ID" value="NZ_CP045503.2"/>
</dbReference>
<evidence type="ECO:0008006" key="3">
    <source>
        <dbReference type="Google" id="ProtNLM"/>
    </source>
</evidence>
<gene>
    <name evidence="1" type="ORF">FM038_019035</name>
</gene>
<dbReference type="EMBL" id="CP045503">
    <property type="protein sequence ID" value="QPG59248.1"/>
    <property type="molecule type" value="Genomic_DNA"/>
</dbReference>
<dbReference type="Proteomes" id="UP000316416">
    <property type="component" value="Chromosome"/>
</dbReference>